<dbReference type="Gene3D" id="3.20.20.190">
    <property type="entry name" value="Phosphatidylinositol (PI) phosphodiesterase"/>
    <property type="match status" value="1"/>
</dbReference>
<protein>
    <recommendedName>
        <fullName evidence="6">Phosphatidylinositol-specific phospholipase C X domain-containing protein</fullName>
    </recommendedName>
</protein>
<dbReference type="AlphaFoldDB" id="A0A7R9KY10"/>
<keyword evidence="2" id="KW-0479">Metal-binding</keyword>
<keyword evidence="5" id="KW-0456">Lyase</keyword>
<dbReference type="PROSITE" id="PS50007">
    <property type="entry name" value="PIPLC_X_DOMAIN"/>
    <property type="match status" value="1"/>
</dbReference>
<dbReference type="EMBL" id="OC863831">
    <property type="protein sequence ID" value="CAD7631300.1"/>
    <property type="molecule type" value="Genomic_DNA"/>
</dbReference>
<evidence type="ECO:0000313" key="8">
    <source>
        <dbReference type="Proteomes" id="UP000759131"/>
    </source>
</evidence>
<keyword evidence="3" id="KW-0460">Magnesium</keyword>
<dbReference type="Pfam" id="PF00388">
    <property type="entry name" value="PI-PLC-X"/>
    <property type="match status" value="1"/>
</dbReference>
<dbReference type="GO" id="GO:0016829">
    <property type="term" value="F:lyase activity"/>
    <property type="evidence" value="ECO:0007669"/>
    <property type="project" value="UniProtKB-KW"/>
</dbReference>
<dbReference type="Proteomes" id="UP000759131">
    <property type="component" value="Unassembled WGS sequence"/>
</dbReference>
<dbReference type="InterPro" id="IPR051057">
    <property type="entry name" value="PI-PLC_domain"/>
</dbReference>
<comment type="catalytic activity">
    <reaction evidence="1">
        <text>an N-(acyl)-sphingosylphosphoethanolamine = an N-(acyl)-sphingosyl-1,3-cyclic phosphate + ethanolamine</text>
        <dbReference type="Rhea" id="RHEA:60648"/>
        <dbReference type="ChEBI" id="CHEBI:57603"/>
        <dbReference type="ChEBI" id="CHEBI:143891"/>
        <dbReference type="ChEBI" id="CHEBI:143892"/>
    </reaction>
</comment>
<dbReference type="SUPFAM" id="SSF51695">
    <property type="entry name" value="PLC-like phosphodiesterases"/>
    <property type="match status" value="1"/>
</dbReference>
<proteinExistence type="predicted"/>
<evidence type="ECO:0000256" key="5">
    <source>
        <dbReference type="ARBA" id="ARBA00023239"/>
    </source>
</evidence>
<evidence type="ECO:0000256" key="3">
    <source>
        <dbReference type="ARBA" id="ARBA00022842"/>
    </source>
</evidence>
<dbReference type="GO" id="GO:0008081">
    <property type="term" value="F:phosphoric diester hydrolase activity"/>
    <property type="evidence" value="ECO:0007669"/>
    <property type="project" value="InterPro"/>
</dbReference>
<dbReference type="OrthoDB" id="1046782at2759"/>
<dbReference type="GO" id="GO:0046872">
    <property type="term" value="F:metal ion binding"/>
    <property type="evidence" value="ECO:0007669"/>
    <property type="project" value="UniProtKB-KW"/>
</dbReference>
<keyword evidence="4" id="KW-1015">Disulfide bond</keyword>
<evidence type="ECO:0000259" key="6">
    <source>
        <dbReference type="Pfam" id="PF00388"/>
    </source>
</evidence>
<reference evidence="7" key="1">
    <citation type="submission" date="2020-11" db="EMBL/GenBank/DDBJ databases">
        <authorList>
            <person name="Tran Van P."/>
        </authorList>
    </citation>
    <scope>NUCLEOTIDE SEQUENCE</scope>
</reference>
<dbReference type="PANTHER" id="PTHR13593:SF103">
    <property type="entry name" value="RE10370P"/>
    <property type="match status" value="1"/>
</dbReference>
<evidence type="ECO:0000256" key="1">
    <source>
        <dbReference type="ARBA" id="ARBA00000110"/>
    </source>
</evidence>
<dbReference type="InterPro" id="IPR000909">
    <property type="entry name" value="PLipase_C_PInositol-sp_X_dom"/>
</dbReference>
<evidence type="ECO:0000313" key="7">
    <source>
        <dbReference type="EMBL" id="CAD7631300.1"/>
    </source>
</evidence>
<accession>A0A7R9KY10</accession>
<name>A0A7R9KY10_9ACAR</name>
<gene>
    <name evidence="7" type="ORF">OSB1V03_LOCUS11709</name>
</gene>
<organism evidence="7">
    <name type="scientific">Medioppia subpectinata</name>
    <dbReference type="NCBI Taxonomy" id="1979941"/>
    <lineage>
        <taxon>Eukaryota</taxon>
        <taxon>Metazoa</taxon>
        <taxon>Ecdysozoa</taxon>
        <taxon>Arthropoda</taxon>
        <taxon>Chelicerata</taxon>
        <taxon>Arachnida</taxon>
        <taxon>Acari</taxon>
        <taxon>Acariformes</taxon>
        <taxon>Sarcoptiformes</taxon>
        <taxon>Oribatida</taxon>
        <taxon>Brachypylina</taxon>
        <taxon>Oppioidea</taxon>
        <taxon>Oppiidae</taxon>
        <taxon>Medioppia</taxon>
    </lineage>
</organism>
<evidence type="ECO:0000256" key="4">
    <source>
        <dbReference type="ARBA" id="ARBA00023157"/>
    </source>
</evidence>
<keyword evidence="8" id="KW-1185">Reference proteome</keyword>
<dbReference type="InterPro" id="IPR017946">
    <property type="entry name" value="PLC-like_Pdiesterase_TIM-brl"/>
</dbReference>
<feature type="domain" description="Phosphatidylinositol-specific phospholipase C X" evidence="6">
    <location>
        <begin position="5"/>
        <end position="95"/>
    </location>
</feature>
<dbReference type="PANTHER" id="PTHR13593">
    <property type="match status" value="1"/>
</dbReference>
<dbReference type="GO" id="GO:0006629">
    <property type="term" value="P:lipid metabolic process"/>
    <property type="evidence" value="ECO:0007669"/>
    <property type="project" value="InterPro"/>
</dbReference>
<sequence>MIAHDESLYNQMVYGIRYLDMRVGYHNVSETDDKLWIVHGLFRTDHTLRSAAEQVRDFLKAAPKEIVIFDFHRFVTGFNDEKNADILRMRYKEFFDVVESELKDLMIPFSVGYGVTVNELIAKNKRVLIGFDMNARKYLFNEFLWPNVRQQWSQKDELQPLVQYFENTLCQDNKNTLRSAMAELTPTIEGVIQQKYKSLRSLAQQTNTKYVEWFSDRWPKCTNIIASDFFLSSNVVDIALSVNHRNNVQQKPFKRFHKFY</sequence>
<dbReference type="EMBL" id="CAJPIZ010009256">
    <property type="protein sequence ID" value="CAG2111730.1"/>
    <property type="molecule type" value="Genomic_DNA"/>
</dbReference>
<evidence type="ECO:0000256" key="2">
    <source>
        <dbReference type="ARBA" id="ARBA00022723"/>
    </source>
</evidence>